<name>A0A915MH94_MELJA</name>
<dbReference type="GO" id="GO:0036064">
    <property type="term" value="C:ciliary basal body"/>
    <property type="evidence" value="ECO:0007669"/>
    <property type="project" value="TreeGrafter"/>
</dbReference>
<dbReference type="GO" id="GO:0097730">
    <property type="term" value="C:non-motile cilium"/>
    <property type="evidence" value="ECO:0007669"/>
    <property type="project" value="TreeGrafter"/>
</dbReference>
<evidence type="ECO:0000256" key="2">
    <source>
        <dbReference type="SAM" id="MobiDB-lite"/>
    </source>
</evidence>
<evidence type="ECO:0000313" key="3">
    <source>
        <dbReference type="Proteomes" id="UP000887561"/>
    </source>
</evidence>
<sequence length="461" mass="52243">MDQLDPLCLALFYFRINRIEDAHKECTRLLEKNSLDQAAWSLKLSCFSEEVYVDELENEEAGLADTFMDLGTAVATAARPGTSLYRPLTGTAGGPSPAVRPRTASGRPLSGMQRPESRLKTGSMEQMLRTSRTSKTARPVSASTARQARLGTASMLSKSENAFINLARLNVAKYARDKTVNRSLFDYVFLHEADMRTSQQIATIAQRNSNDEEQDWFWPNQLGKCYYRMGMIRDAENQFLLSLQRCPMVETDIGDTERSLLYYKLLLRQDASNVEGIACLGAHIFYEGRPEIALKFYRRILQMGVNSAELYANLALCCFYCQQFDLACGCLERAHSVADQSVQADLWYNTAHIAMAHCDLKMAERCFRLALATDVNHAESLVNLGILRMQQHKTTEALNLFQSATQKGSHLYEAHYNYALLLYEMGNYAECHNSLKRAIELFPEHFYSKKLLQKVETILKS</sequence>
<accession>A0A915MH94</accession>
<dbReference type="SUPFAM" id="SSF48452">
    <property type="entry name" value="TPR-like"/>
    <property type="match status" value="1"/>
</dbReference>
<dbReference type="Proteomes" id="UP000887561">
    <property type="component" value="Unplaced"/>
</dbReference>
<dbReference type="InterPro" id="IPR011990">
    <property type="entry name" value="TPR-like_helical_dom_sf"/>
</dbReference>
<feature type="compositionally biased region" description="Polar residues" evidence="2">
    <location>
        <begin position="128"/>
        <end position="143"/>
    </location>
</feature>
<dbReference type="PANTHER" id="PTHR44177">
    <property type="entry name" value="TETRATRICOPEPTIDE REPEAT PROTEIN 8"/>
    <property type="match status" value="1"/>
</dbReference>
<dbReference type="PANTHER" id="PTHR44177:SF1">
    <property type="entry name" value="TETRATRICOPEPTIDE REPEAT PROTEIN 8"/>
    <property type="match status" value="1"/>
</dbReference>
<proteinExistence type="predicted"/>
<protein>
    <submittedName>
        <fullName evidence="4">Tetratricopeptide repeat protein 8</fullName>
    </submittedName>
</protein>
<dbReference type="CDD" id="cd21341">
    <property type="entry name" value="TTC8_N"/>
    <property type="match status" value="1"/>
</dbReference>
<dbReference type="InterPro" id="IPR019734">
    <property type="entry name" value="TPR_rpt"/>
</dbReference>
<feature type="region of interest" description="Disordered" evidence="2">
    <location>
        <begin position="85"/>
        <end position="143"/>
    </location>
</feature>
<keyword evidence="1" id="KW-0802">TPR repeat</keyword>
<feature type="repeat" description="TPR" evidence="1">
    <location>
        <begin position="412"/>
        <end position="445"/>
    </location>
</feature>
<evidence type="ECO:0000313" key="4">
    <source>
        <dbReference type="WBParaSite" id="scaffold36090_cov308.g22981"/>
    </source>
</evidence>
<evidence type="ECO:0000256" key="1">
    <source>
        <dbReference type="PROSITE-ProRule" id="PRU00339"/>
    </source>
</evidence>
<dbReference type="InterPro" id="IPR028796">
    <property type="entry name" value="BBS8"/>
</dbReference>
<organism evidence="3 4">
    <name type="scientific">Meloidogyne javanica</name>
    <name type="common">Root-knot nematode worm</name>
    <dbReference type="NCBI Taxonomy" id="6303"/>
    <lineage>
        <taxon>Eukaryota</taxon>
        <taxon>Metazoa</taxon>
        <taxon>Ecdysozoa</taxon>
        <taxon>Nematoda</taxon>
        <taxon>Chromadorea</taxon>
        <taxon>Rhabditida</taxon>
        <taxon>Tylenchina</taxon>
        <taxon>Tylenchomorpha</taxon>
        <taxon>Tylenchoidea</taxon>
        <taxon>Meloidogynidae</taxon>
        <taxon>Meloidogyninae</taxon>
        <taxon>Meloidogyne</taxon>
        <taxon>Meloidogyne incognita group</taxon>
    </lineage>
</organism>
<dbReference type="WBParaSite" id="scaffold36090_cov308.g22981">
    <property type="protein sequence ID" value="scaffold36090_cov308.g22981"/>
    <property type="gene ID" value="scaffold36090_cov308.g22981"/>
</dbReference>
<keyword evidence="3" id="KW-1185">Reference proteome</keyword>
<dbReference type="Pfam" id="PF14559">
    <property type="entry name" value="TPR_19"/>
    <property type="match status" value="1"/>
</dbReference>
<dbReference type="PROSITE" id="PS50005">
    <property type="entry name" value="TPR"/>
    <property type="match status" value="1"/>
</dbReference>
<dbReference type="SMART" id="SM00028">
    <property type="entry name" value="TPR"/>
    <property type="match status" value="6"/>
</dbReference>
<dbReference type="Gene3D" id="1.25.40.10">
    <property type="entry name" value="Tetratricopeptide repeat domain"/>
    <property type="match status" value="1"/>
</dbReference>
<dbReference type="GO" id="GO:0034464">
    <property type="term" value="C:BBSome"/>
    <property type="evidence" value="ECO:0007669"/>
    <property type="project" value="InterPro"/>
</dbReference>
<dbReference type="GO" id="GO:1905515">
    <property type="term" value="P:non-motile cilium assembly"/>
    <property type="evidence" value="ECO:0007669"/>
    <property type="project" value="InterPro"/>
</dbReference>
<reference evidence="4" key="1">
    <citation type="submission" date="2022-11" db="UniProtKB">
        <authorList>
            <consortium name="WormBaseParasite"/>
        </authorList>
    </citation>
    <scope>IDENTIFICATION</scope>
</reference>
<dbReference type="AlphaFoldDB" id="A0A915MH94"/>